<feature type="domain" description="Thioredoxin-like fold" evidence="1">
    <location>
        <begin position="29"/>
        <end position="132"/>
    </location>
</feature>
<name>A0A6G7VH13_9GAMM</name>
<gene>
    <name evidence="2" type="ORF">GWK36_06460</name>
</gene>
<evidence type="ECO:0000313" key="2">
    <source>
        <dbReference type="EMBL" id="QIK39138.1"/>
    </source>
</evidence>
<dbReference type="Pfam" id="PF13098">
    <property type="entry name" value="Thioredoxin_2"/>
    <property type="match status" value="2"/>
</dbReference>
<protein>
    <submittedName>
        <fullName evidence="2">Thioredoxin fold domain-containing protein</fullName>
    </submittedName>
</protein>
<dbReference type="Gene3D" id="3.40.30.10">
    <property type="entry name" value="Glutaredoxin"/>
    <property type="match status" value="2"/>
</dbReference>
<dbReference type="KEGG" id="cjap:GWK36_06460"/>
<evidence type="ECO:0000313" key="3">
    <source>
        <dbReference type="Proteomes" id="UP000502699"/>
    </source>
</evidence>
<dbReference type="InterPro" id="IPR012336">
    <property type="entry name" value="Thioredoxin-like_fold"/>
</dbReference>
<accession>A0A6G7VH13</accession>
<proteinExistence type="predicted"/>
<feature type="domain" description="Thioredoxin-like fold" evidence="1">
    <location>
        <begin position="182"/>
        <end position="282"/>
    </location>
</feature>
<keyword evidence="3" id="KW-1185">Reference proteome</keyword>
<dbReference type="SUPFAM" id="SSF52833">
    <property type="entry name" value="Thioredoxin-like"/>
    <property type="match status" value="2"/>
</dbReference>
<dbReference type="Proteomes" id="UP000502699">
    <property type="component" value="Chromosome"/>
</dbReference>
<dbReference type="AlphaFoldDB" id="A0A6G7VH13"/>
<sequence length="301" mass="33946">MPAPASLSTPAASGRELIDLGAELSAAAATGKRGLAVYFGQTDCAYCERFHSVNLADPDIAALIRSYFIWVSLDIQSETLVRTPAGEVLSTRLWAEREQSDFTPSLLFFDTYGRTVLRLRGYYPPYQFRAALDYVSEGFYQREPFATYLARGDDRLVFDETDLNPEPFFSPPPYIFDRRQPAERPLAVFFERGDCHPCDLLHSEIRNRPDLQRRFAQLDTVQLDLRADSPLIAPDGRRLRARAWAAELGIEYAPAIVFFDKKGRELVRVTSVGEFGQLDKMLARLQAGSSAWNTGALRQHP</sequence>
<reference evidence="3" key="1">
    <citation type="submission" date="2020-01" db="EMBL/GenBank/DDBJ databases">
        <title>Caldichromatium gen. nov., sp. nov., a thermophilic purple sulfur bacterium member of the family Chromatiaceae isolated from Nakabusa hot spring, Japan.</title>
        <authorList>
            <person name="Saini M.K."/>
            <person name="Hanada S."/>
            <person name="Tank M."/>
        </authorList>
    </citation>
    <scope>NUCLEOTIDE SEQUENCE [LARGE SCALE GENOMIC DNA]</scope>
    <source>
        <strain evidence="3">No.7</strain>
    </source>
</reference>
<dbReference type="EMBL" id="CP048029">
    <property type="protein sequence ID" value="QIK39138.1"/>
    <property type="molecule type" value="Genomic_DNA"/>
</dbReference>
<dbReference type="InterPro" id="IPR036249">
    <property type="entry name" value="Thioredoxin-like_sf"/>
</dbReference>
<organism evidence="2 3">
    <name type="scientific">Caldichromatium japonicum</name>
    <dbReference type="NCBI Taxonomy" id="2699430"/>
    <lineage>
        <taxon>Bacteria</taxon>
        <taxon>Pseudomonadati</taxon>
        <taxon>Pseudomonadota</taxon>
        <taxon>Gammaproteobacteria</taxon>
        <taxon>Chromatiales</taxon>
        <taxon>Chromatiaceae</taxon>
        <taxon>Caldichromatium</taxon>
    </lineage>
</organism>
<evidence type="ECO:0000259" key="1">
    <source>
        <dbReference type="Pfam" id="PF13098"/>
    </source>
</evidence>